<protein>
    <recommendedName>
        <fullName evidence="4">Lipoprotein</fullName>
    </recommendedName>
</protein>
<evidence type="ECO:0000256" key="1">
    <source>
        <dbReference type="SAM" id="SignalP"/>
    </source>
</evidence>
<dbReference type="Proteomes" id="UP000823896">
    <property type="component" value="Unassembled WGS sequence"/>
</dbReference>
<gene>
    <name evidence="2" type="ORF">H9702_06665</name>
</gene>
<proteinExistence type="predicted"/>
<evidence type="ECO:0000313" key="3">
    <source>
        <dbReference type="Proteomes" id="UP000823896"/>
    </source>
</evidence>
<reference evidence="2" key="1">
    <citation type="journal article" date="2021" name="PeerJ">
        <title>Extensive microbial diversity within the chicken gut microbiome revealed by metagenomics and culture.</title>
        <authorList>
            <person name="Gilroy R."/>
            <person name="Ravi A."/>
            <person name="Getino M."/>
            <person name="Pursley I."/>
            <person name="Horton D.L."/>
            <person name="Alikhan N.F."/>
            <person name="Baker D."/>
            <person name="Gharbi K."/>
            <person name="Hall N."/>
            <person name="Watson M."/>
            <person name="Adriaenssens E.M."/>
            <person name="Foster-Nyarko E."/>
            <person name="Jarju S."/>
            <person name="Secka A."/>
            <person name="Antonio M."/>
            <person name="Oren A."/>
            <person name="Chaudhuri R.R."/>
            <person name="La Ragione R."/>
            <person name="Hildebrand F."/>
            <person name="Pallen M.J."/>
        </authorList>
    </citation>
    <scope>NUCLEOTIDE SEQUENCE</scope>
    <source>
        <strain evidence="2">CHK187-11901</strain>
    </source>
</reference>
<organism evidence="2 3">
    <name type="scientific">Candidatus Merdibacter merdavium</name>
    <dbReference type="NCBI Taxonomy" id="2838692"/>
    <lineage>
        <taxon>Bacteria</taxon>
        <taxon>Bacillati</taxon>
        <taxon>Bacillota</taxon>
        <taxon>Erysipelotrichia</taxon>
        <taxon>Erysipelotrichales</taxon>
        <taxon>Erysipelotrichaceae</taxon>
        <taxon>Merdibacter</taxon>
    </lineage>
</organism>
<feature type="chain" id="PRO_5038583885" description="Lipoprotein" evidence="1">
    <location>
        <begin position="25"/>
        <end position="179"/>
    </location>
</feature>
<sequence length="179" mass="19798">MNWLKLTVGMCLLFMMSACGVQQAADEAKNDVEKAADDVRDAAEGAKRSAQDQGEKTLDGMMSYLREQGIELSDEQTLDDIAFAAYDGRSFYVDGTQMYLYRIDTNDETMQKVIAQLKQDGSVRVEKDGETLSYSGTLFEDYLLLHDPGADVHVFVETMNHYSGGSATSNALRESSTTD</sequence>
<reference evidence="2" key="2">
    <citation type="submission" date="2021-04" db="EMBL/GenBank/DDBJ databases">
        <authorList>
            <person name="Gilroy R."/>
        </authorList>
    </citation>
    <scope>NUCLEOTIDE SEQUENCE</scope>
    <source>
        <strain evidence="2">CHK187-11901</strain>
    </source>
</reference>
<evidence type="ECO:0008006" key="4">
    <source>
        <dbReference type="Google" id="ProtNLM"/>
    </source>
</evidence>
<dbReference type="EMBL" id="DWWM01000042">
    <property type="protein sequence ID" value="HJC36797.1"/>
    <property type="molecule type" value="Genomic_DNA"/>
</dbReference>
<dbReference type="AlphaFoldDB" id="A0A9D2NQU7"/>
<name>A0A9D2NQU7_9FIRM</name>
<evidence type="ECO:0000313" key="2">
    <source>
        <dbReference type="EMBL" id="HJC36797.1"/>
    </source>
</evidence>
<accession>A0A9D2NQU7</accession>
<keyword evidence="1" id="KW-0732">Signal</keyword>
<comment type="caution">
    <text evidence="2">The sequence shown here is derived from an EMBL/GenBank/DDBJ whole genome shotgun (WGS) entry which is preliminary data.</text>
</comment>
<feature type="signal peptide" evidence="1">
    <location>
        <begin position="1"/>
        <end position="24"/>
    </location>
</feature>
<dbReference type="PROSITE" id="PS51257">
    <property type="entry name" value="PROKAR_LIPOPROTEIN"/>
    <property type="match status" value="1"/>
</dbReference>